<evidence type="ECO:0000313" key="3">
    <source>
        <dbReference type="Proteomes" id="UP000091820"/>
    </source>
</evidence>
<organism evidence="2 3">
    <name type="scientific">Glossina brevipalpis</name>
    <dbReference type="NCBI Taxonomy" id="37001"/>
    <lineage>
        <taxon>Eukaryota</taxon>
        <taxon>Metazoa</taxon>
        <taxon>Ecdysozoa</taxon>
        <taxon>Arthropoda</taxon>
        <taxon>Hexapoda</taxon>
        <taxon>Insecta</taxon>
        <taxon>Pterygota</taxon>
        <taxon>Neoptera</taxon>
        <taxon>Endopterygota</taxon>
        <taxon>Diptera</taxon>
        <taxon>Brachycera</taxon>
        <taxon>Muscomorpha</taxon>
        <taxon>Hippoboscoidea</taxon>
        <taxon>Glossinidae</taxon>
        <taxon>Glossina</taxon>
    </lineage>
</organism>
<feature type="transmembrane region" description="Helical" evidence="1">
    <location>
        <begin position="54"/>
        <end position="71"/>
    </location>
</feature>
<keyword evidence="1" id="KW-0472">Membrane</keyword>
<keyword evidence="3" id="KW-1185">Reference proteome</keyword>
<evidence type="ECO:0000256" key="1">
    <source>
        <dbReference type="SAM" id="Phobius"/>
    </source>
</evidence>
<evidence type="ECO:0000313" key="2">
    <source>
        <dbReference type="EnsemblMetazoa" id="GBRI009441-PA"/>
    </source>
</evidence>
<dbReference type="AlphaFoldDB" id="A0A1A9W7X1"/>
<accession>A0A1A9W7X1</accession>
<dbReference type="EnsemblMetazoa" id="GBRI009441-RA">
    <property type="protein sequence ID" value="GBRI009441-PA"/>
    <property type="gene ID" value="GBRI009441"/>
</dbReference>
<keyword evidence="1" id="KW-1133">Transmembrane helix</keyword>
<proteinExistence type="predicted"/>
<name>A0A1A9W7X1_9MUSC</name>
<sequence>MVMWQGIAQILQKLSHYTKDFKFVVTAYDIDVDIDRRLKDIIKNKIRENQFRQIYLFVLLLVPFLICKLLTQLEVKCSKQTGKIKIYEERAISRLSPQITNAPINLFS</sequence>
<dbReference type="VEuPathDB" id="VectorBase:GBRI009441"/>
<keyword evidence="1" id="KW-0812">Transmembrane</keyword>
<reference evidence="3" key="1">
    <citation type="submission" date="2014-03" db="EMBL/GenBank/DDBJ databases">
        <authorList>
            <person name="Aksoy S."/>
            <person name="Warren W."/>
            <person name="Wilson R.K."/>
        </authorList>
    </citation>
    <scope>NUCLEOTIDE SEQUENCE [LARGE SCALE GENOMIC DNA]</scope>
    <source>
        <strain evidence="3">IAEA</strain>
    </source>
</reference>
<dbReference type="Proteomes" id="UP000091820">
    <property type="component" value="Unassembled WGS sequence"/>
</dbReference>
<protein>
    <submittedName>
        <fullName evidence="2">Uncharacterized protein</fullName>
    </submittedName>
</protein>
<reference evidence="2" key="2">
    <citation type="submission" date="2020-05" db="UniProtKB">
        <authorList>
            <consortium name="EnsemblMetazoa"/>
        </authorList>
    </citation>
    <scope>IDENTIFICATION</scope>
    <source>
        <strain evidence="2">IAEA</strain>
    </source>
</reference>